<dbReference type="InterPro" id="IPR010620">
    <property type="entry name" value="SBBP_repeat"/>
</dbReference>
<proteinExistence type="predicted"/>
<dbReference type="PANTHER" id="PTHR35580">
    <property type="entry name" value="CELL SURFACE GLYCOPROTEIN (S-LAYER PROTEIN)-LIKE PROTEIN"/>
    <property type="match status" value="1"/>
</dbReference>
<accession>A0A828Y7H1</accession>
<dbReference type="AlphaFoldDB" id="A0A828Y7H1"/>
<evidence type="ECO:0000313" key="2">
    <source>
        <dbReference type="Proteomes" id="UP000006339"/>
    </source>
</evidence>
<sequence length="126" mass="14279">MKYNSLGHLQWIQQLGPAQSQDPQNNYHTAIFSLDTDDKGNIYSIGTTNGNILNVYERPTGIQDLFFTKHNPSGELIWSRQIGTPNRFKIGNGITHDLNGNLYYVGNHIHGEAAMRDIDIFIAKYK</sequence>
<keyword evidence="2" id="KW-1185">Reference proteome</keyword>
<dbReference type="InterPro" id="IPR052918">
    <property type="entry name" value="Motility_Chemotaxis_Reg"/>
</dbReference>
<dbReference type="Pfam" id="PF06739">
    <property type="entry name" value="SBBP"/>
    <property type="match status" value="2"/>
</dbReference>
<reference evidence="1" key="1">
    <citation type="submission" date="2012-10" db="EMBL/GenBank/DDBJ databases">
        <authorList>
            <person name="Harkins D.M."/>
            <person name="Durkin A.S."/>
            <person name="Brinkac L.M."/>
            <person name="Selengut J.D."/>
            <person name="Sanka R."/>
            <person name="DePew J."/>
            <person name="Purushe J."/>
            <person name="Picardeau M."/>
            <person name="Werts C."/>
            <person name="Goarant C."/>
            <person name="Vinetz J.M."/>
            <person name="Sutton G.G."/>
            <person name="Nelson W.C."/>
            <person name="Fouts D.E."/>
        </authorList>
    </citation>
    <scope>NUCLEOTIDE SEQUENCE [LARGE SCALE GENOMIC DNA]</scope>
    <source>
        <strain evidence="1">200802841</strain>
    </source>
</reference>
<name>A0A828Y7H1_9LEPT</name>
<dbReference type="PANTHER" id="PTHR35580:SF1">
    <property type="entry name" value="PHYTASE-LIKE DOMAIN-CONTAINING PROTEIN"/>
    <property type="match status" value="1"/>
</dbReference>
<gene>
    <name evidence="1" type="ORF">LEP1GSC131_0442</name>
</gene>
<dbReference type="Proteomes" id="UP000006339">
    <property type="component" value="Unassembled WGS sequence"/>
</dbReference>
<dbReference type="EMBL" id="AKWH02000012">
    <property type="protein sequence ID" value="EKO53042.1"/>
    <property type="molecule type" value="Genomic_DNA"/>
</dbReference>
<organism evidence="1 2">
    <name type="scientific">Leptospira kirschneri str. 200802841</name>
    <dbReference type="NCBI Taxonomy" id="1193047"/>
    <lineage>
        <taxon>Bacteria</taxon>
        <taxon>Pseudomonadati</taxon>
        <taxon>Spirochaetota</taxon>
        <taxon>Spirochaetia</taxon>
        <taxon>Leptospirales</taxon>
        <taxon>Leptospiraceae</taxon>
        <taxon>Leptospira</taxon>
    </lineage>
</organism>
<protein>
    <submittedName>
        <fullName evidence="1">Beta-propeller repeat protein</fullName>
    </submittedName>
</protein>
<evidence type="ECO:0000313" key="1">
    <source>
        <dbReference type="EMBL" id="EKO53042.1"/>
    </source>
</evidence>
<comment type="caution">
    <text evidence="1">The sequence shown here is derived from an EMBL/GenBank/DDBJ whole genome shotgun (WGS) entry which is preliminary data.</text>
</comment>